<evidence type="ECO:0000313" key="1">
    <source>
        <dbReference type="EMBL" id="SPL61750.1"/>
    </source>
</evidence>
<sequence length="84" mass="8824">MGLAIGIFVLSAPSFAQSASDDIDELARKVSNPASFMISVPVHSDIVFGRGSGKVRGFSLSISNQSFLCGSMIAGTLFPTPIFR</sequence>
<gene>
    <name evidence="1" type="ORF">OHAE_4542</name>
</gene>
<reference evidence="2" key="1">
    <citation type="submission" date="2017-12" db="EMBL/GenBank/DDBJ databases">
        <authorList>
            <person name="Diaz M."/>
        </authorList>
    </citation>
    <scope>NUCLEOTIDE SEQUENCE [LARGE SCALE GENOMIC DNA]</scope>
    <source>
        <strain evidence="2">FI11154</strain>
    </source>
</reference>
<dbReference type="EMBL" id="OOFM01000001">
    <property type="protein sequence ID" value="SPL61750.1"/>
    <property type="molecule type" value="Genomic_DNA"/>
</dbReference>
<name>A0A2P9HD31_9HYPH</name>
<organism evidence="1 2">
    <name type="scientific">Ochrobactrum soli</name>
    <dbReference type="NCBI Taxonomy" id="2448455"/>
    <lineage>
        <taxon>Bacteria</taxon>
        <taxon>Pseudomonadati</taxon>
        <taxon>Pseudomonadota</taxon>
        <taxon>Alphaproteobacteria</taxon>
        <taxon>Hyphomicrobiales</taxon>
        <taxon>Brucellaceae</taxon>
        <taxon>Brucella/Ochrobactrum group</taxon>
        <taxon>Ochrobactrum</taxon>
    </lineage>
</organism>
<evidence type="ECO:0000313" key="2">
    <source>
        <dbReference type="Proteomes" id="UP000246073"/>
    </source>
</evidence>
<proteinExistence type="predicted"/>
<accession>A0A2P9HD31</accession>
<dbReference type="AlphaFoldDB" id="A0A2P9HD31"/>
<dbReference type="Proteomes" id="UP000246073">
    <property type="component" value="Unassembled WGS sequence"/>
</dbReference>
<protein>
    <submittedName>
        <fullName evidence="1">Uncharacterized protein</fullName>
    </submittedName>
</protein>